<evidence type="ECO:0000313" key="2">
    <source>
        <dbReference type="Proteomes" id="UP000054144"/>
    </source>
</evidence>
<gene>
    <name evidence="1" type="ORF">FISHEDRAFT_61760</name>
</gene>
<dbReference type="AlphaFoldDB" id="A0A0D7A2X9"/>
<keyword evidence="2" id="KW-1185">Reference proteome</keyword>
<accession>A0A0D7A2X9</accession>
<organism evidence="1 2">
    <name type="scientific">Fistulina hepatica ATCC 64428</name>
    <dbReference type="NCBI Taxonomy" id="1128425"/>
    <lineage>
        <taxon>Eukaryota</taxon>
        <taxon>Fungi</taxon>
        <taxon>Dikarya</taxon>
        <taxon>Basidiomycota</taxon>
        <taxon>Agaricomycotina</taxon>
        <taxon>Agaricomycetes</taxon>
        <taxon>Agaricomycetidae</taxon>
        <taxon>Agaricales</taxon>
        <taxon>Fistulinaceae</taxon>
        <taxon>Fistulina</taxon>
    </lineage>
</organism>
<protein>
    <submittedName>
        <fullName evidence="1">Uncharacterized protein</fullName>
    </submittedName>
</protein>
<sequence length="289" mass="32743">MCSSEKRRTFNFLFLREQVDNNCKFMISDEKKFILLTASLTVVYRHITTSSSSLLPLQAIFDTDTINFDDIEAWTRCVKPGREDAEAHTMFRNLFPRRCAKDFAVVNYISHCLQDESGIYFQPSSEGVQVAVWLLSERTLPGQACSATKVQEKNGDWWLRHFGTSAVGWAHFCRRKRNIAGSRASILGSTRMTAPFSCTWRLNKALYRHDGLTVDPTRMTVPDLVSKALISCKQTKLDDGQLSLEVCDVVRFTAHRDDVDLSFAGSRFPITTAWLSAYRRSEVGSTRGG</sequence>
<reference evidence="1 2" key="1">
    <citation type="journal article" date="2015" name="Fungal Genet. Biol.">
        <title>Evolution of novel wood decay mechanisms in Agaricales revealed by the genome sequences of Fistulina hepatica and Cylindrobasidium torrendii.</title>
        <authorList>
            <person name="Floudas D."/>
            <person name="Held B.W."/>
            <person name="Riley R."/>
            <person name="Nagy L.G."/>
            <person name="Koehler G."/>
            <person name="Ransdell A.S."/>
            <person name="Younus H."/>
            <person name="Chow J."/>
            <person name="Chiniquy J."/>
            <person name="Lipzen A."/>
            <person name="Tritt A."/>
            <person name="Sun H."/>
            <person name="Haridas S."/>
            <person name="LaButti K."/>
            <person name="Ohm R.A."/>
            <person name="Kues U."/>
            <person name="Blanchette R.A."/>
            <person name="Grigoriev I.V."/>
            <person name="Minto R.E."/>
            <person name="Hibbett D.S."/>
        </authorList>
    </citation>
    <scope>NUCLEOTIDE SEQUENCE [LARGE SCALE GENOMIC DNA]</scope>
    <source>
        <strain evidence="1 2">ATCC 64428</strain>
    </source>
</reference>
<evidence type="ECO:0000313" key="1">
    <source>
        <dbReference type="EMBL" id="KIY44734.1"/>
    </source>
</evidence>
<name>A0A0D7A2X9_9AGAR</name>
<dbReference type="Proteomes" id="UP000054144">
    <property type="component" value="Unassembled WGS sequence"/>
</dbReference>
<proteinExistence type="predicted"/>
<dbReference type="EMBL" id="KN882067">
    <property type="protein sequence ID" value="KIY44734.1"/>
    <property type="molecule type" value="Genomic_DNA"/>
</dbReference>